<comment type="caution">
    <text evidence="3">The sequence shown here is derived from an EMBL/GenBank/DDBJ whole genome shotgun (WGS) entry which is preliminary data.</text>
</comment>
<dbReference type="Gene3D" id="1.20.1280.50">
    <property type="match status" value="1"/>
</dbReference>
<proteinExistence type="predicted"/>
<dbReference type="InterPro" id="IPR005174">
    <property type="entry name" value="KIB1-4_b-propeller"/>
</dbReference>
<dbReference type="SMART" id="SM00256">
    <property type="entry name" value="FBOX"/>
    <property type="match status" value="1"/>
</dbReference>
<reference evidence="3" key="1">
    <citation type="submission" date="2022-08" db="EMBL/GenBank/DDBJ databases">
        <authorList>
            <person name="Gutierrez-Valencia J."/>
        </authorList>
    </citation>
    <scope>NUCLEOTIDE SEQUENCE</scope>
</reference>
<dbReference type="Pfam" id="PF03478">
    <property type="entry name" value="Beta-prop_KIB1-4"/>
    <property type="match status" value="1"/>
</dbReference>
<keyword evidence="1" id="KW-1133">Transmembrane helix</keyword>
<keyword evidence="4" id="KW-1185">Reference proteome</keyword>
<feature type="transmembrane region" description="Helical" evidence="1">
    <location>
        <begin position="411"/>
        <end position="436"/>
    </location>
</feature>
<evidence type="ECO:0000256" key="1">
    <source>
        <dbReference type="SAM" id="Phobius"/>
    </source>
</evidence>
<dbReference type="Pfam" id="PF00646">
    <property type="entry name" value="F-box"/>
    <property type="match status" value="1"/>
</dbReference>
<dbReference type="InterPro" id="IPR036047">
    <property type="entry name" value="F-box-like_dom_sf"/>
</dbReference>
<evidence type="ECO:0000313" key="3">
    <source>
        <dbReference type="EMBL" id="CAI0407897.1"/>
    </source>
</evidence>
<accession>A0AAV0JE92</accession>
<dbReference type="Proteomes" id="UP001154282">
    <property type="component" value="Unassembled WGS sequence"/>
</dbReference>
<sequence>MADWSQLPSDLLERISKRLDTATEILRFRSVCNSWRSSASPYGCRLSRAFQILPSDDFVKTSIGFYLSKRTVYLIGLPDSRHLGGRLVKIEEDIPNRKRLLNPLSRYPLKSLPENFPRLLDLREVFVKELGQEYVLRHIGYMPNSSSFADAGDQYMEKVAMMWLDPDSQRETSEFVLLTTHLSGKLAIFSSADRKWTITGETGSPYDNVIVHKGKLLAVDNTGKVVSVSKDADLTLVANPVFGGDKKYLVQSSKDQLLLVDMYLSIDTGEENFDIGEEFMGHLAQYMRERKVRFKVYRLDGEEKTWVELGSLGDTVLFIGDDSVSAFAASSSDLYGCKGNCIFFVDDFYYGREIGGLGEEDGMWVAGDIGVFELDTGSIGPLVNYPEYYKIFWQPPGRLLSPPSEVSVCSWMFLYLYSLFPLFRLCLIVGVVCSIVDTT</sequence>
<protein>
    <recommendedName>
        <fullName evidence="2">F-box domain-containing protein</fullName>
    </recommendedName>
</protein>
<dbReference type="PANTHER" id="PTHR47123:SF15">
    <property type="entry name" value="F-BOX PROTEIN SKIP23"/>
    <property type="match status" value="1"/>
</dbReference>
<dbReference type="EMBL" id="CAMGYJ010000004">
    <property type="protein sequence ID" value="CAI0407897.1"/>
    <property type="molecule type" value="Genomic_DNA"/>
</dbReference>
<dbReference type="AlphaFoldDB" id="A0AAV0JE92"/>
<dbReference type="InterPro" id="IPR051304">
    <property type="entry name" value="SCF_F-box_domain"/>
</dbReference>
<keyword evidence="1" id="KW-0472">Membrane</keyword>
<organism evidence="3 4">
    <name type="scientific">Linum tenue</name>
    <dbReference type="NCBI Taxonomy" id="586396"/>
    <lineage>
        <taxon>Eukaryota</taxon>
        <taxon>Viridiplantae</taxon>
        <taxon>Streptophyta</taxon>
        <taxon>Embryophyta</taxon>
        <taxon>Tracheophyta</taxon>
        <taxon>Spermatophyta</taxon>
        <taxon>Magnoliopsida</taxon>
        <taxon>eudicotyledons</taxon>
        <taxon>Gunneridae</taxon>
        <taxon>Pentapetalae</taxon>
        <taxon>rosids</taxon>
        <taxon>fabids</taxon>
        <taxon>Malpighiales</taxon>
        <taxon>Linaceae</taxon>
        <taxon>Linum</taxon>
    </lineage>
</organism>
<evidence type="ECO:0000313" key="4">
    <source>
        <dbReference type="Proteomes" id="UP001154282"/>
    </source>
</evidence>
<evidence type="ECO:0000259" key="2">
    <source>
        <dbReference type="SMART" id="SM00256"/>
    </source>
</evidence>
<name>A0AAV0JE92_9ROSI</name>
<keyword evidence="1" id="KW-0812">Transmembrane</keyword>
<gene>
    <name evidence="3" type="ORF">LITE_LOCUS13742</name>
</gene>
<dbReference type="PANTHER" id="PTHR47123">
    <property type="entry name" value="F-BOX PROTEIN SKIP23"/>
    <property type="match status" value="1"/>
</dbReference>
<dbReference type="SUPFAM" id="SSF81383">
    <property type="entry name" value="F-box domain"/>
    <property type="match status" value="1"/>
</dbReference>
<dbReference type="InterPro" id="IPR001810">
    <property type="entry name" value="F-box_dom"/>
</dbReference>
<feature type="domain" description="F-box" evidence="2">
    <location>
        <begin position="7"/>
        <end position="48"/>
    </location>
</feature>